<organism evidence="2 3">
    <name type="scientific">Neurospora intermedia</name>
    <dbReference type="NCBI Taxonomy" id="5142"/>
    <lineage>
        <taxon>Eukaryota</taxon>
        <taxon>Fungi</taxon>
        <taxon>Dikarya</taxon>
        <taxon>Ascomycota</taxon>
        <taxon>Pezizomycotina</taxon>
        <taxon>Sordariomycetes</taxon>
        <taxon>Sordariomycetidae</taxon>
        <taxon>Sordariales</taxon>
        <taxon>Sordariaceae</taxon>
        <taxon>Neurospora</taxon>
    </lineage>
</organism>
<accession>A0ABR3DPH7</accession>
<name>A0ABR3DPH7_NEUIN</name>
<dbReference type="EMBL" id="JAVLET010000001">
    <property type="protein sequence ID" value="KAL0474267.1"/>
    <property type="molecule type" value="Genomic_DNA"/>
</dbReference>
<comment type="caution">
    <text evidence="2">The sequence shown here is derived from an EMBL/GenBank/DDBJ whole genome shotgun (WGS) entry which is preliminary data.</text>
</comment>
<dbReference type="Proteomes" id="UP001451303">
    <property type="component" value="Unassembled WGS sequence"/>
</dbReference>
<feature type="transmembrane region" description="Helical" evidence="1">
    <location>
        <begin position="23"/>
        <end position="44"/>
    </location>
</feature>
<proteinExistence type="predicted"/>
<evidence type="ECO:0000313" key="3">
    <source>
        <dbReference type="Proteomes" id="UP001451303"/>
    </source>
</evidence>
<evidence type="ECO:0000313" key="2">
    <source>
        <dbReference type="EMBL" id="KAL0474267.1"/>
    </source>
</evidence>
<gene>
    <name evidence="2" type="ORF">QR685DRAFT_509322</name>
</gene>
<sequence>MGLEIRKWKERGIVSALPGRTPWSVLLLTLYYSSLSAALLSLAMRERNQEMNRRI</sequence>
<evidence type="ECO:0000256" key="1">
    <source>
        <dbReference type="SAM" id="Phobius"/>
    </source>
</evidence>
<keyword evidence="1" id="KW-0472">Membrane</keyword>
<protein>
    <submittedName>
        <fullName evidence="2">Uncharacterized protein</fullName>
    </submittedName>
</protein>
<reference evidence="2 3" key="1">
    <citation type="submission" date="2023-09" db="EMBL/GenBank/DDBJ databases">
        <title>Multi-omics analysis of a traditional fermented food reveals byproduct-associated fungal strains for waste-to-food upcycling.</title>
        <authorList>
            <consortium name="Lawrence Berkeley National Laboratory"/>
            <person name="Rekdal V.M."/>
            <person name="Villalobos-Escobedo J.M."/>
            <person name="Rodriguez-Valeron N."/>
            <person name="Garcia M.O."/>
            <person name="Vasquez D.P."/>
            <person name="Damayanti I."/>
            <person name="Sorensen P.M."/>
            <person name="Baidoo E.E."/>
            <person name="De Carvalho A.C."/>
            <person name="Riley R."/>
            <person name="Lipzen A."/>
            <person name="He G."/>
            <person name="Yan M."/>
            <person name="Haridas S."/>
            <person name="Daum C."/>
            <person name="Yoshinaga Y."/>
            <person name="Ng V."/>
            <person name="Grigoriev I.V."/>
            <person name="Munk R."/>
            <person name="Nuraida L."/>
            <person name="Wijaya C.H."/>
            <person name="Morales P.-C."/>
            <person name="Keasling J.D."/>
        </authorList>
    </citation>
    <scope>NUCLEOTIDE SEQUENCE [LARGE SCALE GENOMIC DNA]</scope>
    <source>
        <strain evidence="2 3">FGSC 2613</strain>
    </source>
</reference>
<keyword evidence="1" id="KW-0812">Transmembrane</keyword>
<keyword evidence="3" id="KW-1185">Reference proteome</keyword>
<keyword evidence="1" id="KW-1133">Transmembrane helix</keyword>